<organism evidence="14 15">
    <name type="scientific">Asterophora parasitica</name>
    <dbReference type="NCBI Taxonomy" id="117018"/>
    <lineage>
        <taxon>Eukaryota</taxon>
        <taxon>Fungi</taxon>
        <taxon>Dikarya</taxon>
        <taxon>Basidiomycota</taxon>
        <taxon>Agaricomycotina</taxon>
        <taxon>Agaricomycetes</taxon>
        <taxon>Agaricomycetidae</taxon>
        <taxon>Agaricales</taxon>
        <taxon>Tricholomatineae</taxon>
        <taxon>Lyophyllaceae</taxon>
        <taxon>Asterophora</taxon>
    </lineage>
</organism>
<dbReference type="InterPro" id="IPR002867">
    <property type="entry name" value="IBR_dom"/>
</dbReference>
<protein>
    <recommendedName>
        <fullName evidence="2">RBR-type E3 ubiquitin transferase</fullName>
        <ecNumber evidence="2">2.3.2.31</ecNumber>
    </recommendedName>
</protein>
<dbReference type="Pfam" id="PF00076">
    <property type="entry name" value="RRM_1"/>
    <property type="match status" value="1"/>
</dbReference>
<evidence type="ECO:0000313" key="15">
    <source>
        <dbReference type="Proteomes" id="UP000775547"/>
    </source>
</evidence>
<keyword evidence="10" id="KW-0694">RNA-binding</keyword>
<dbReference type="Pfam" id="PF13923">
    <property type="entry name" value="zf-C3HC4_2"/>
    <property type="match status" value="1"/>
</dbReference>
<dbReference type="Pfam" id="PF01485">
    <property type="entry name" value="IBR"/>
    <property type="match status" value="1"/>
</dbReference>
<dbReference type="GO" id="GO:0061630">
    <property type="term" value="F:ubiquitin protein ligase activity"/>
    <property type="evidence" value="ECO:0007669"/>
    <property type="project" value="UniProtKB-EC"/>
</dbReference>
<dbReference type="Gene3D" id="3.30.70.330">
    <property type="match status" value="1"/>
</dbReference>
<dbReference type="InterPro" id="IPR013083">
    <property type="entry name" value="Znf_RING/FYVE/PHD"/>
</dbReference>
<evidence type="ECO:0000256" key="7">
    <source>
        <dbReference type="ARBA" id="ARBA00022786"/>
    </source>
</evidence>
<dbReference type="PROSITE" id="PS50089">
    <property type="entry name" value="ZF_RING_2"/>
    <property type="match status" value="1"/>
</dbReference>
<dbReference type="PROSITE" id="PS51873">
    <property type="entry name" value="TRIAD"/>
    <property type="match status" value="1"/>
</dbReference>
<dbReference type="InterPro" id="IPR031127">
    <property type="entry name" value="E3_UB_ligase_RBR"/>
</dbReference>
<dbReference type="SMART" id="SM00360">
    <property type="entry name" value="RRM"/>
    <property type="match status" value="1"/>
</dbReference>
<feature type="domain" description="RRM" evidence="12">
    <location>
        <begin position="38"/>
        <end position="118"/>
    </location>
</feature>
<name>A0A9P7KB12_9AGAR</name>
<keyword evidence="15" id="KW-1185">Reference proteome</keyword>
<dbReference type="InterPro" id="IPR013087">
    <property type="entry name" value="Znf_C2H2_type"/>
</dbReference>
<dbReference type="GO" id="GO:0003723">
    <property type="term" value="F:RNA binding"/>
    <property type="evidence" value="ECO:0007669"/>
    <property type="project" value="UniProtKB-UniRule"/>
</dbReference>
<dbReference type="PROSITE" id="PS50102">
    <property type="entry name" value="RRM"/>
    <property type="match status" value="1"/>
</dbReference>
<evidence type="ECO:0000256" key="8">
    <source>
        <dbReference type="ARBA" id="ARBA00022833"/>
    </source>
</evidence>
<dbReference type="AlphaFoldDB" id="A0A9P7KB12"/>
<dbReference type="CDD" id="cd22585">
    <property type="entry name" value="Rcat_RBR_DEAH12-like"/>
    <property type="match status" value="1"/>
</dbReference>
<dbReference type="GO" id="GO:0008270">
    <property type="term" value="F:zinc ion binding"/>
    <property type="evidence" value="ECO:0007669"/>
    <property type="project" value="UniProtKB-KW"/>
</dbReference>
<dbReference type="SUPFAM" id="SSF54928">
    <property type="entry name" value="RNA-binding domain, RBD"/>
    <property type="match status" value="1"/>
</dbReference>
<proteinExistence type="predicted"/>
<dbReference type="InterPro" id="IPR012677">
    <property type="entry name" value="Nucleotide-bd_a/b_plait_sf"/>
</dbReference>
<dbReference type="SMART" id="SM00184">
    <property type="entry name" value="RING"/>
    <property type="match status" value="2"/>
</dbReference>
<sequence>MSVSTEGQSWSLVVHDHCRVKIGPGFMIQELETGFETPWVYLGNVPAHATTEGVADLLRTFGEVLDVRLPIRVNSPNMLVRVRLSSPREAQKAATALNGAQAFGCKISARLPIHNASKNTALFQDTTVRLRWEAPSRIAYCGYSTLERANEGIAAARQKPFRDRFLHGSIHVGIPVVGIVTVQFRGLPLDATKEDMVWLSKPDDVVWARPNYQNLDYAATSIRRVLCENRELSSFIVQSPPYRPGGVIQAWAHFTTPSDAKDASHRLHGRKPVFTGKTKIFAHHLQSLTFSITQEKYEILSSDIQALCKTTNQARRTEMSIIHRPAPMLKLAGEDVRELGQLKFELEKILNWETVRHGTSIAWDAFFAHPAGVSFLQRLRQEVPTVVIKTDIPRRIIRLLGSSKPRSHVRAHIVAKLDELAARQIHFIPLDGRLFGLFMNRNFALLQEQIGRENVDLDFQSRRLVIRGNDTAYQTARDAVYRARQAQLHADLRRSPASCPVCFDEVTHPVNLPCGHTWCRDCFTRYLTSSVDNKYFPLTCLGNDAKCTEPIPLQAARKLLTAPEFDATVDAAFAAHIHSRPDEFHYCPSPDCPQIYRSASRDTVLQCPSCLLRICPNCHVEAHDGFACPDPEADNNLFKEWARNHDVKPCPGCKVLIERAEGCNHMMCTQCRTHICWVCLQTFPKGDGIYDHMRATHGGIGLGAE</sequence>
<keyword evidence="4" id="KW-0479">Metal-binding</keyword>
<dbReference type="PANTHER" id="PTHR11685">
    <property type="entry name" value="RBR FAMILY RING FINGER AND IBR DOMAIN-CONTAINING"/>
    <property type="match status" value="1"/>
</dbReference>
<keyword evidence="3" id="KW-0808">Transferase</keyword>
<evidence type="ECO:0000256" key="3">
    <source>
        <dbReference type="ARBA" id="ARBA00022679"/>
    </source>
</evidence>
<comment type="catalytic activity">
    <reaction evidence="1">
        <text>[E2 ubiquitin-conjugating enzyme]-S-ubiquitinyl-L-cysteine + [acceptor protein]-L-lysine = [E2 ubiquitin-conjugating enzyme]-L-cysteine + [acceptor protein]-N(6)-ubiquitinyl-L-lysine.</text>
        <dbReference type="EC" id="2.3.2.31"/>
    </reaction>
</comment>
<reference evidence="14" key="2">
    <citation type="submission" date="2021-10" db="EMBL/GenBank/DDBJ databases">
        <title>Phylogenomics reveals ancestral predisposition of the termite-cultivated fungus Termitomyces towards a domesticated lifestyle.</title>
        <authorList>
            <person name="Auxier B."/>
            <person name="Grum-Grzhimaylo A."/>
            <person name="Cardenas M.E."/>
            <person name="Lodge J.D."/>
            <person name="Laessoe T."/>
            <person name="Pedersen O."/>
            <person name="Smith M.E."/>
            <person name="Kuyper T.W."/>
            <person name="Franco-Molano E.A."/>
            <person name="Baroni T.J."/>
            <person name="Aanen D.K."/>
        </authorList>
    </citation>
    <scope>NUCLEOTIDE SEQUENCE</scope>
    <source>
        <strain evidence="14">AP01</strain>
        <tissue evidence="14">Mycelium</tissue>
    </source>
</reference>
<evidence type="ECO:0000256" key="9">
    <source>
        <dbReference type="PROSITE-ProRule" id="PRU00175"/>
    </source>
</evidence>
<dbReference type="Gene3D" id="1.20.120.1750">
    <property type="match status" value="1"/>
</dbReference>
<dbReference type="InterPro" id="IPR000504">
    <property type="entry name" value="RRM_dom"/>
</dbReference>
<evidence type="ECO:0000313" key="14">
    <source>
        <dbReference type="EMBL" id="KAG5641386.1"/>
    </source>
</evidence>
<accession>A0A9P7KB12</accession>
<evidence type="ECO:0000256" key="6">
    <source>
        <dbReference type="ARBA" id="ARBA00022771"/>
    </source>
</evidence>
<dbReference type="Proteomes" id="UP000775547">
    <property type="component" value="Unassembled WGS sequence"/>
</dbReference>
<evidence type="ECO:0000259" key="11">
    <source>
        <dbReference type="PROSITE" id="PS50089"/>
    </source>
</evidence>
<dbReference type="CDD" id="cd20335">
    <property type="entry name" value="BRcat_RBR"/>
    <property type="match status" value="1"/>
</dbReference>
<evidence type="ECO:0000259" key="13">
    <source>
        <dbReference type="PROSITE" id="PS51873"/>
    </source>
</evidence>
<evidence type="ECO:0000259" key="12">
    <source>
        <dbReference type="PROSITE" id="PS50102"/>
    </source>
</evidence>
<keyword evidence="7" id="KW-0833">Ubl conjugation pathway</keyword>
<feature type="domain" description="RING-type" evidence="13">
    <location>
        <begin position="495"/>
        <end position="705"/>
    </location>
</feature>
<evidence type="ECO:0000256" key="5">
    <source>
        <dbReference type="ARBA" id="ARBA00022737"/>
    </source>
</evidence>
<gene>
    <name evidence="14" type="ORF">DXG03_005353</name>
</gene>
<evidence type="ECO:0000256" key="1">
    <source>
        <dbReference type="ARBA" id="ARBA00001798"/>
    </source>
</evidence>
<keyword evidence="6 9" id="KW-0863">Zinc-finger</keyword>
<dbReference type="EC" id="2.3.2.31" evidence="2"/>
<keyword evidence="8" id="KW-0862">Zinc</keyword>
<feature type="domain" description="RING-type" evidence="11">
    <location>
        <begin position="499"/>
        <end position="540"/>
    </location>
</feature>
<dbReference type="OrthoDB" id="10009520at2759"/>
<keyword evidence="5" id="KW-0677">Repeat</keyword>
<dbReference type="Gene3D" id="3.30.40.10">
    <property type="entry name" value="Zinc/RING finger domain, C3HC4 (zinc finger)"/>
    <property type="match status" value="1"/>
</dbReference>
<dbReference type="InterPro" id="IPR035979">
    <property type="entry name" value="RBD_domain_sf"/>
</dbReference>
<dbReference type="InterPro" id="IPR044066">
    <property type="entry name" value="TRIAD_supradom"/>
</dbReference>
<dbReference type="InterPro" id="IPR001841">
    <property type="entry name" value="Znf_RING"/>
</dbReference>
<dbReference type="CDD" id="cd00590">
    <property type="entry name" value="RRM_SF"/>
    <property type="match status" value="1"/>
</dbReference>
<dbReference type="EMBL" id="JABCKV010000321">
    <property type="protein sequence ID" value="KAG5641386.1"/>
    <property type="molecule type" value="Genomic_DNA"/>
</dbReference>
<reference evidence="14" key="1">
    <citation type="submission" date="2020-07" db="EMBL/GenBank/DDBJ databases">
        <authorList>
            <person name="Nieuwenhuis M."/>
            <person name="Van De Peppel L.J.J."/>
        </authorList>
    </citation>
    <scope>NUCLEOTIDE SEQUENCE</scope>
    <source>
        <strain evidence="14">AP01</strain>
        <tissue evidence="14">Mycelium</tissue>
    </source>
</reference>
<dbReference type="SMART" id="SM00647">
    <property type="entry name" value="IBR"/>
    <property type="match status" value="2"/>
</dbReference>
<evidence type="ECO:0000256" key="4">
    <source>
        <dbReference type="ARBA" id="ARBA00022723"/>
    </source>
</evidence>
<dbReference type="Pfam" id="PF22191">
    <property type="entry name" value="IBR_1"/>
    <property type="match status" value="1"/>
</dbReference>
<evidence type="ECO:0000256" key="10">
    <source>
        <dbReference type="PROSITE-ProRule" id="PRU00176"/>
    </source>
</evidence>
<evidence type="ECO:0000256" key="2">
    <source>
        <dbReference type="ARBA" id="ARBA00012251"/>
    </source>
</evidence>
<dbReference type="GO" id="GO:0016567">
    <property type="term" value="P:protein ubiquitination"/>
    <property type="evidence" value="ECO:0007669"/>
    <property type="project" value="InterPro"/>
</dbReference>
<comment type="caution">
    <text evidence="14">The sequence shown here is derived from an EMBL/GenBank/DDBJ whole genome shotgun (WGS) entry which is preliminary data.</text>
</comment>
<dbReference type="PROSITE" id="PS00028">
    <property type="entry name" value="ZINC_FINGER_C2H2_1"/>
    <property type="match status" value="1"/>
</dbReference>
<dbReference type="SUPFAM" id="SSF57850">
    <property type="entry name" value="RING/U-box"/>
    <property type="match status" value="2"/>
</dbReference>